<evidence type="ECO:0000313" key="13">
    <source>
        <dbReference type="Proteomes" id="UP001209570"/>
    </source>
</evidence>
<evidence type="ECO:0000256" key="5">
    <source>
        <dbReference type="ARBA" id="ARBA00022741"/>
    </source>
</evidence>
<comment type="subcellular location">
    <subcellularLocation>
        <location evidence="1">Endomembrane system</location>
        <topology evidence="1">Multi-pass membrane protein</topology>
    </subcellularLocation>
</comment>
<keyword evidence="8 10" id="KW-0472">Membrane</keyword>
<keyword evidence="6" id="KW-0067">ATP-binding</keyword>
<dbReference type="PANTHER" id="PTHR24223">
    <property type="entry name" value="ATP-BINDING CASSETTE SUB-FAMILY C"/>
    <property type="match status" value="1"/>
</dbReference>
<feature type="transmembrane region" description="Helical" evidence="10">
    <location>
        <begin position="146"/>
        <end position="170"/>
    </location>
</feature>
<evidence type="ECO:0000256" key="6">
    <source>
        <dbReference type="ARBA" id="ARBA00022840"/>
    </source>
</evidence>
<keyword evidence="3 10" id="KW-0812">Transmembrane</keyword>
<dbReference type="EMBL" id="JAKCXM010000197">
    <property type="protein sequence ID" value="KAJ0399009.1"/>
    <property type="molecule type" value="Genomic_DNA"/>
</dbReference>
<organism evidence="12 13">
    <name type="scientific">Pythium insidiosum</name>
    <name type="common">Pythiosis disease agent</name>
    <dbReference type="NCBI Taxonomy" id="114742"/>
    <lineage>
        <taxon>Eukaryota</taxon>
        <taxon>Sar</taxon>
        <taxon>Stramenopiles</taxon>
        <taxon>Oomycota</taxon>
        <taxon>Peronosporomycetes</taxon>
        <taxon>Pythiales</taxon>
        <taxon>Pythiaceae</taxon>
        <taxon>Pythium</taxon>
    </lineage>
</organism>
<dbReference type="GO" id="GO:0012505">
    <property type="term" value="C:endomembrane system"/>
    <property type="evidence" value="ECO:0007669"/>
    <property type="project" value="UniProtKB-SubCell"/>
</dbReference>
<evidence type="ECO:0000256" key="3">
    <source>
        <dbReference type="ARBA" id="ARBA00022692"/>
    </source>
</evidence>
<sequence>MDAMAEPRDDTAYTALPPSPTPHADLAPTRNPLDTAGWLSQLTMWWINPALRSGYKQAIVEDEVWQLPSSDVSAVLQEKFDRFYAQEKKKNRSDAPPAVPIHNPMWQATREKMGLAIVLHLVSAAATLVQPLLIKSLLQVLQGSDGYNGVFLAIMLLVAFALGQGGLLAADYFVKFWSDGSMSNSFGQTTLLWTFVGIVGLATVLSIIRAVVFTEICIQASKALHARYFLKVLMAPIPTFFDVTPVGRILNRFSRDLDQVDNPLPYYALRFLTCCMLALSVFVVCAVTTPITTLLYPPLLYACYYVQQYFLASSRELKRLDGVTRSPFFNLVAETINGIESIRALGMAEHFSSRCRDLLDHNSKFFFMYQSTSKWFSMRLDWLTIADSDRILVMEHGEVAEFDSPANLLTTTDGIFASLMASTKYI</sequence>
<dbReference type="AlphaFoldDB" id="A0AAD5LHE5"/>
<keyword evidence="4" id="KW-0677">Repeat</keyword>
<dbReference type="InterPro" id="IPR044726">
    <property type="entry name" value="ABCC_6TM_D2"/>
</dbReference>
<dbReference type="InterPro" id="IPR011527">
    <property type="entry name" value="ABC1_TM_dom"/>
</dbReference>
<evidence type="ECO:0000256" key="1">
    <source>
        <dbReference type="ARBA" id="ARBA00004127"/>
    </source>
</evidence>
<dbReference type="CDD" id="cd18580">
    <property type="entry name" value="ABC_6TM_ABCC_D2"/>
    <property type="match status" value="1"/>
</dbReference>
<protein>
    <recommendedName>
        <fullName evidence="11">ABC transmembrane type-1 domain-containing protein</fullName>
    </recommendedName>
</protein>
<feature type="transmembrane region" description="Helical" evidence="10">
    <location>
        <begin position="190"/>
        <end position="216"/>
    </location>
</feature>
<feature type="transmembrane region" description="Helical" evidence="10">
    <location>
        <begin position="228"/>
        <end position="247"/>
    </location>
</feature>
<dbReference type="SUPFAM" id="SSF90123">
    <property type="entry name" value="ABC transporter transmembrane region"/>
    <property type="match status" value="1"/>
</dbReference>
<dbReference type="Proteomes" id="UP001209570">
    <property type="component" value="Unassembled WGS sequence"/>
</dbReference>
<evidence type="ECO:0000256" key="4">
    <source>
        <dbReference type="ARBA" id="ARBA00022737"/>
    </source>
</evidence>
<comment type="caution">
    <text evidence="12">The sequence shown here is derived from an EMBL/GenBank/DDBJ whole genome shotgun (WGS) entry which is preliminary data.</text>
</comment>
<dbReference type="PROSITE" id="PS50929">
    <property type="entry name" value="ABC_TM1F"/>
    <property type="match status" value="1"/>
</dbReference>
<accession>A0AAD5LHE5</accession>
<dbReference type="InterPro" id="IPR050173">
    <property type="entry name" value="ABC_transporter_C-like"/>
</dbReference>
<gene>
    <name evidence="12" type="ORF">P43SY_008329</name>
</gene>
<evidence type="ECO:0000313" key="12">
    <source>
        <dbReference type="EMBL" id="KAJ0399009.1"/>
    </source>
</evidence>
<feature type="compositionally biased region" description="Basic and acidic residues" evidence="9">
    <location>
        <begin position="1"/>
        <end position="11"/>
    </location>
</feature>
<feature type="transmembrane region" description="Helical" evidence="10">
    <location>
        <begin position="113"/>
        <end position="134"/>
    </location>
</feature>
<evidence type="ECO:0000256" key="10">
    <source>
        <dbReference type="SAM" id="Phobius"/>
    </source>
</evidence>
<keyword evidence="13" id="KW-1185">Reference proteome</keyword>
<proteinExistence type="predicted"/>
<name>A0AAD5LHE5_PYTIN</name>
<evidence type="ECO:0000259" key="11">
    <source>
        <dbReference type="PROSITE" id="PS50929"/>
    </source>
</evidence>
<dbReference type="Gene3D" id="1.20.1560.10">
    <property type="entry name" value="ABC transporter type 1, transmembrane domain"/>
    <property type="match status" value="1"/>
</dbReference>
<feature type="transmembrane region" description="Helical" evidence="10">
    <location>
        <begin position="267"/>
        <end position="287"/>
    </location>
</feature>
<evidence type="ECO:0000256" key="7">
    <source>
        <dbReference type="ARBA" id="ARBA00022989"/>
    </source>
</evidence>
<feature type="region of interest" description="Disordered" evidence="9">
    <location>
        <begin position="1"/>
        <end position="29"/>
    </location>
</feature>
<evidence type="ECO:0000256" key="9">
    <source>
        <dbReference type="SAM" id="MobiDB-lite"/>
    </source>
</evidence>
<feature type="domain" description="ABC transmembrane type-1" evidence="11">
    <location>
        <begin position="115"/>
        <end position="384"/>
    </location>
</feature>
<dbReference type="GO" id="GO:0005524">
    <property type="term" value="F:ATP binding"/>
    <property type="evidence" value="ECO:0007669"/>
    <property type="project" value="UniProtKB-KW"/>
</dbReference>
<reference evidence="12" key="1">
    <citation type="submission" date="2021-12" db="EMBL/GenBank/DDBJ databases">
        <title>Prjna785345.</title>
        <authorList>
            <person name="Rujirawat T."/>
            <person name="Krajaejun T."/>
        </authorList>
    </citation>
    <scope>NUCLEOTIDE SEQUENCE</scope>
    <source>
        <strain evidence="12">Pi057C3</strain>
    </source>
</reference>
<dbReference type="InterPro" id="IPR036640">
    <property type="entry name" value="ABC1_TM_sf"/>
</dbReference>
<evidence type="ECO:0000256" key="8">
    <source>
        <dbReference type="ARBA" id="ARBA00023136"/>
    </source>
</evidence>
<dbReference type="GO" id="GO:0016020">
    <property type="term" value="C:membrane"/>
    <property type="evidence" value="ECO:0007669"/>
    <property type="project" value="InterPro"/>
</dbReference>
<dbReference type="PANTHER" id="PTHR24223:SF443">
    <property type="entry name" value="MULTIDRUG-RESISTANCE LIKE PROTEIN 1, ISOFORM I"/>
    <property type="match status" value="1"/>
</dbReference>
<keyword evidence="7 10" id="KW-1133">Transmembrane helix</keyword>
<evidence type="ECO:0000256" key="2">
    <source>
        <dbReference type="ARBA" id="ARBA00022448"/>
    </source>
</evidence>
<dbReference type="Pfam" id="PF00664">
    <property type="entry name" value="ABC_membrane"/>
    <property type="match status" value="1"/>
</dbReference>
<keyword evidence="2" id="KW-0813">Transport</keyword>
<keyword evidence="5" id="KW-0547">Nucleotide-binding</keyword>
<dbReference type="GO" id="GO:0140359">
    <property type="term" value="F:ABC-type transporter activity"/>
    <property type="evidence" value="ECO:0007669"/>
    <property type="project" value="InterPro"/>
</dbReference>